<evidence type="ECO:0000313" key="1">
    <source>
        <dbReference type="EMBL" id="KAK9761012.1"/>
    </source>
</evidence>
<protein>
    <recommendedName>
        <fullName evidence="3">AIG1-type G domain-containing protein</fullName>
    </recommendedName>
</protein>
<organism evidence="1 2">
    <name type="scientific">Basidiobolus ranarum</name>
    <dbReference type="NCBI Taxonomy" id="34480"/>
    <lineage>
        <taxon>Eukaryota</taxon>
        <taxon>Fungi</taxon>
        <taxon>Fungi incertae sedis</taxon>
        <taxon>Zoopagomycota</taxon>
        <taxon>Entomophthoromycotina</taxon>
        <taxon>Basidiobolomycetes</taxon>
        <taxon>Basidiobolales</taxon>
        <taxon>Basidiobolaceae</taxon>
        <taxon>Basidiobolus</taxon>
    </lineage>
</organism>
<evidence type="ECO:0000313" key="2">
    <source>
        <dbReference type="Proteomes" id="UP001479436"/>
    </source>
</evidence>
<reference evidence="1 2" key="1">
    <citation type="submission" date="2023-04" db="EMBL/GenBank/DDBJ databases">
        <title>Genome of Basidiobolus ranarum AG-B5.</title>
        <authorList>
            <person name="Stajich J.E."/>
            <person name="Carter-House D."/>
            <person name="Gryganskyi A."/>
        </authorList>
    </citation>
    <scope>NUCLEOTIDE SEQUENCE [LARGE SCALE GENOMIC DNA]</scope>
    <source>
        <strain evidence="1 2">AG-B5</strain>
    </source>
</reference>
<keyword evidence="2" id="KW-1185">Reference proteome</keyword>
<evidence type="ECO:0008006" key="3">
    <source>
        <dbReference type="Google" id="ProtNLM"/>
    </source>
</evidence>
<name>A0ABR2WHM2_9FUNG</name>
<sequence>MGSCFSGLNKEKIYEDKRNGNVSGAVNAIVVVVTGRGKSSVANALVQRSIVSDKQNYFPIGARRVRVTEKAPSGAGSGWKVVDTVGASDG</sequence>
<gene>
    <name evidence="1" type="ORF">K7432_014428</name>
</gene>
<dbReference type="EMBL" id="JASJQH010001634">
    <property type="protein sequence ID" value="KAK9761012.1"/>
    <property type="molecule type" value="Genomic_DNA"/>
</dbReference>
<proteinExistence type="predicted"/>
<comment type="caution">
    <text evidence="1">The sequence shown here is derived from an EMBL/GenBank/DDBJ whole genome shotgun (WGS) entry which is preliminary data.</text>
</comment>
<accession>A0ABR2WHM2</accession>
<feature type="non-terminal residue" evidence="1">
    <location>
        <position position="90"/>
    </location>
</feature>
<dbReference type="Proteomes" id="UP001479436">
    <property type="component" value="Unassembled WGS sequence"/>
</dbReference>